<accession>A0A7S8FCD9</accession>
<protein>
    <submittedName>
        <fullName evidence="1">Uncharacterized protein</fullName>
    </submittedName>
</protein>
<sequence>MPRQSSEPDDAKIAANLRRAIELTELGLDLRRSVIQQHEPHGDAMVTVMREIRRAKEQAWQQNSPEF</sequence>
<dbReference type="EMBL" id="CP047423">
    <property type="protein sequence ID" value="QPD03253.1"/>
    <property type="molecule type" value="Genomic_DNA"/>
</dbReference>
<evidence type="ECO:0000313" key="2">
    <source>
        <dbReference type="Proteomes" id="UP000593737"/>
    </source>
</evidence>
<evidence type="ECO:0000313" key="1">
    <source>
        <dbReference type="EMBL" id="QPD03253.1"/>
    </source>
</evidence>
<gene>
    <name evidence="1" type="ORF">Nkreftii_001027</name>
</gene>
<name>A0A7S8FCD9_9BACT</name>
<dbReference type="KEGG" id="nkf:Nkreftii_001027"/>
<organism evidence="1 2">
    <name type="scientific">Candidatus Nitrospira kreftii</name>
    <dbReference type="NCBI Taxonomy" id="2652173"/>
    <lineage>
        <taxon>Bacteria</taxon>
        <taxon>Pseudomonadati</taxon>
        <taxon>Nitrospirota</taxon>
        <taxon>Nitrospiria</taxon>
        <taxon>Nitrospirales</taxon>
        <taxon>Nitrospiraceae</taxon>
        <taxon>Nitrospira</taxon>
    </lineage>
</organism>
<reference evidence="1 2" key="1">
    <citation type="journal article" date="2020" name="ISME J.">
        <title>Enrichment and physiological characterization of a novel comammox Nitrospira indicates ammonium inhibition of complete nitrification.</title>
        <authorList>
            <person name="Sakoula D."/>
            <person name="Koch H."/>
            <person name="Frank J."/>
            <person name="Jetten M.S.M."/>
            <person name="van Kessel M.A.H.J."/>
            <person name="Lucker S."/>
        </authorList>
    </citation>
    <scope>NUCLEOTIDE SEQUENCE [LARGE SCALE GENOMIC DNA]</scope>
    <source>
        <strain evidence="1">Comreactor17</strain>
    </source>
</reference>
<dbReference type="AlphaFoldDB" id="A0A7S8FCD9"/>
<proteinExistence type="predicted"/>
<dbReference type="Proteomes" id="UP000593737">
    <property type="component" value="Chromosome"/>
</dbReference>